<dbReference type="SUPFAM" id="SSF81383">
    <property type="entry name" value="F-box domain"/>
    <property type="match status" value="1"/>
</dbReference>
<evidence type="ECO:0000313" key="3">
    <source>
        <dbReference type="EMBL" id="KAF4354508.1"/>
    </source>
</evidence>
<proteinExistence type="predicted"/>
<dbReference type="EMBL" id="JAATIQ010000262">
    <property type="protein sequence ID" value="KAF4366301.1"/>
    <property type="molecule type" value="Genomic_DNA"/>
</dbReference>
<dbReference type="AlphaFoldDB" id="A0A7J6E7U7"/>
<evidence type="ECO:0000259" key="2">
    <source>
        <dbReference type="Pfam" id="PF08268"/>
    </source>
</evidence>
<dbReference type="Pfam" id="PF08268">
    <property type="entry name" value="FBA_3"/>
    <property type="match status" value="1"/>
</dbReference>
<evidence type="ECO:0000313" key="5">
    <source>
        <dbReference type="Proteomes" id="UP000525078"/>
    </source>
</evidence>
<evidence type="ECO:0000313" key="4">
    <source>
        <dbReference type="EMBL" id="KAF4366301.1"/>
    </source>
</evidence>
<name>A0A7J6E7U7_CANSA</name>
<organism evidence="3 5">
    <name type="scientific">Cannabis sativa</name>
    <name type="common">Hemp</name>
    <name type="synonym">Marijuana</name>
    <dbReference type="NCBI Taxonomy" id="3483"/>
    <lineage>
        <taxon>Eukaryota</taxon>
        <taxon>Viridiplantae</taxon>
        <taxon>Streptophyta</taxon>
        <taxon>Embryophyta</taxon>
        <taxon>Tracheophyta</taxon>
        <taxon>Spermatophyta</taxon>
        <taxon>Magnoliopsida</taxon>
        <taxon>eudicotyledons</taxon>
        <taxon>Gunneridae</taxon>
        <taxon>Pentapetalae</taxon>
        <taxon>rosids</taxon>
        <taxon>fabids</taxon>
        <taxon>Rosales</taxon>
        <taxon>Cannabaceae</taxon>
        <taxon>Cannabis</taxon>
    </lineage>
</organism>
<dbReference type="InterPro" id="IPR001810">
    <property type="entry name" value="F-box_dom"/>
</dbReference>
<dbReference type="InterPro" id="IPR050796">
    <property type="entry name" value="SCF_F-box_component"/>
</dbReference>
<dbReference type="NCBIfam" id="TIGR01640">
    <property type="entry name" value="F_box_assoc_1"/>
    <property type="match status" value="1"/>
</dbReference>
<accession>A0A7J6E7U7</accession>
<evidence type="ECO:0000313" key="6">
    <source>
        <dbReference type="Proteomes" id="UP000583929"/>
    </source>
</evidence>
<reference evidence="5 6" key="1">
    <citation type="journal article" date="2020" name="bioRxiv">
        <title>Sequence and annotation of 42 cannabis genomes reveals extensive copy number variation in cannabinoid synthesis and pathogen resistance genes.</title>
        <authorList>
            <person name="Mckernan K.J."/>
            <person name="Helbert Y."/>
            <person name="Kane L.T."/>
            <person name="Ebling H."/>
            <person name="Zhang L."/>
            <person name="Liu B."/>
            <person name="Eaton Z."/>
            <person name="Mclaughlin S."/>
            <person name="Kingan S."/>
            <person name="Baybayan P."/>
            <person name="Concepcion G."/>
            <person name="Jordan M."/>
            <person name="Riva A."/>
            <person name="Barbazuk W."/>
            <person name="Harkins T."/>
        </authorList>
    </citation>
    <scope>NUCLEOTIDE SEQUENCE [LARGE SCALE GENOMIC DNA]</scope>
    <source>
        <strain evidence="5 6">cv. Jamaican Lion 4</strain>
        <strain evidence="4">Father</strain>
        <strain evidence="3">Mother</strain>
        <tissue evidence="3">Leaf</tissue>
    </source>
</reference>
<protein>
    <recommendedName>
        <fullName evidence="7">F-box domain-containing protein</fullName>
    </recommendedName>
</protein>
<dbReference type="InterPro" id="IPR036047">
    <property type="entry name" value="F-box-like_dom_sf"/>
</dbReference>
<dbReference type="Pfam" id="PF00646">
    <property type="entry name" value="F-box"/>
    <property type="match status" value="1"/>
</dbReference>
<keyword evidence="6" id="KW-1185">Reference proteome</keyword>
<dbReference type="Proteomes" id="UP000583929">
    <property type="component" value="Unassembled WGS sequence"/>
</dbReference>
<dbReference type="EMBL" id="JAATIP010000279">
    <property type="protein sequence ID" value="KAF4354508.1"/>
    <property type="molecule type" value="Genomic_DNA"/>
</dbReference>
<feature type="domain" description="F-box" evidence="1">
    <location>
        <begin position="33"/>
        <end position="69"/>
    </location>
</feature>
<feature type="domain" description="F-box associated beta-propeller type 3" evidence="2">
    <location>
        <begin position="151"/>
        <end position="380"/>
    </location>
</feature>
<dbReference type="InterPro" id="IPR017451">
    <property type="entry name" value="F-box-assoc_interact_dom"/>
</dbReference>
<evidence type="ECO:0008006" key="7">
    <source>
        <dbReference type="Google" id="ProtNLM"/>
    </source>
</evidence>
<evidence type="ECO:0000259" key="1">
    <source>
        <dbReference type="Pfam" id="PF00646"/>
    </source>
</evidence>
<sequence>MARLLRLVEKRAYIKKIEEGKRKQQETDLVPYLHDDCVSNILVRLPLDSIQRSRFVCKAWFNIIDNAKFIAAHLRRAESVLIFVSSPRTETTMVPILPEKPNVVSVEARLNQSNSAFFLEQPLVSAASKFSVQFIEFKDGKSLIREYNISCLGKIRASCNGLILLDNKMKKGGLILMNPVTRKLVPLPLGTLFPQHNESYGFALSSVTGNYKVVHLFIDNLGYINCEILIIGKKSWREVDGPSFGLIRWFGYCPVSAIGALHWIPQIDHNDYIVSLELEEEKFRQITLPKSCRTYDRIVEVSGLLGFVTHDEVNQIDVWILKGLYGDVWIKQHSITVGCILDMVPLFSLRIKGEMVFKRDEDGSFYVYNFQLKEMTKVEMLNGRVPFSASCLTHVNSLVSWCGTNGAQDM</sequence>
<dbReference type="PANTHER" id="PTHR31672:SF11">
    <property type="entry name" value="F-BOX PROTEIN CPR1-LIKE ISOFORM X2"/>
    <property type="match status" value="1"/>
</dbReference>
<dbReference type="Proteomes" id="UP000525078">
    <property type="component" value="Unassembled WGS sequence"/>
</dbReference>
<dbReference type="PANTHER" id="PTHR31672">
    <property type="entry name" value="BNACNNG10540D PROTEIN"/>
    <property type="match status" value="1"/>
</dbReference>
<gene>
    <name evidence="3" type="ORF">F8388_022230</name>
    <name evidence="4" type="ORF">G4B88_030479</name>
</gene>
<comment type="caution">
    <text evidence="3">The sequence shown here is derived from an EMBL/GenBank/DDBJ whole genome shotgun (WGS) entry which is preliminary data.</text>
</comment>
<dbReference type="InterPro" id="IPR013187">
    <property type="entry name" value="F-box-assoc_dom_typ3"/>
</dbReference>